<dbReference type="Proteomes" id="UP000233837">
    <property type="component" value="Unassembled WGS sequence"/>
</dbReference>
<evidence type="ECO:0000256" key="1">
    <source>
        <dbReference type="SAM" id="Phobius"/>
    </source>
</evidence>
<dbReference type="AlphaFoldDB" id="A0A2I0W4R4"/>
<dbReference type="EMBL" id="KZ502924">
    <property type="protein sequence ID" value="PKU70649.1"/>
    <property type="molecule type" value="Genomic_DNA"/>
</dbReference>
<dbReference type="Pfam" id="PF03140">
    <property type="entry name" value="DUF247"/>
    <property type="match status" value="1"/>
</dbReference>
<dbReference type="InterPro" id="IPR004158">
    <property type="entry name" value="DUF247_pln"/>
</dbReference>
<proteinExistence type="predicted"/>
<reference evidence="2 3" key="1">
    <citation type="journal article" date="2016" name="Sci. Rep.">
        <title>The Dendrobium catenatum Lindl. genome sequence provides insights into polysaccharide synthase, floral development and adaptive evolution.</title>
        <authorList>
            <person name="Zhang G.Q."/>
            <person name="Xu Q."/>
            <person name="Bian C."/>
            <person name="Tsai W.C."/>
            <person name="Yeh C.M."/>
            <person name="Liu K.W."/>
            <person name="Yoshida K."/>
            <person name="Zhang L.S."/>
            <person name="Chang S.B."/>
            <person name="Chen F."/>
            <person name="Shi Y."/>
            <person name="Su Y.Y."/>
            <person name="Zhang Y.Q."/>
            <person name="Chen L.J."/>
            <person name="Yin Y."/>
            <person name="Lin M."/>
            <person name="Huang H."/>
            <person name="Deng H."/>
            <person name="Wang Z.W."/>
            <person name="Zhu S.L."/>
            <person name="Zhao X."/>
            <person name="Deng C."/>
            <person name="Niu S.C."/>
            <person name="Huang J."/>
            <person name="Wang M."/>
            <person name="Liu G.H."/>
            <person name="Yang H.J."/>
            <person name="Xiao X.J."/>
            <person name="Hsiao Y.Y."/>
            <person name="Wu W.L."/>
            <person name="Chen Y.Y."/>
            <person name="Mitsuda N."/>
            <person name="Ohme-Takagi M."/>
            <person name="Luo Y.B."/>
            <person name="Van de Peer Y."/>
            <person name="Liu Z.J."/>
        </authorList>
    </citation>
    <scope>NUCLEOTIDE SEQUENCE [LARGE SCALE GENOMIC DNA]</scope>
    <source>
        <tissue evidence="2">The whole plant</tissue>
    </source>
</reference>
<sequence length="523" mass="59554">MDFHQDEWVIKIRKSLQEEIEEDEEDDGDYEFHVSITSVPNSLKSAAPESYIPQLIAIGPYHHFRADLNDMARFKLSAAKRIQKQLHGLKLQDIVDEFGKAEHKIRAHYDRYFNLSVEYLSWMMAIDACFLLQFLRAYAVDDAKALQGLSPFMSRRKSTHNSVLRDILMLENQIPLFLLRKVLDFGCTSTEEADNLLSTMLKNFIMVISPLKITIENFPQNFDAKKSSHLLEVIYTLFVPESSLLSETAEAEDEEDNNSLNNQAQKFFNHAKQVIISWPIKLLLKFSFGILTNLPGFLILRQSFEYFSQSENTRSADSNLPNNCNIKKPPLTEEIEIPSATELVGAGIRFLPTNPPLSEILFDSKTGTLHLPAITIDANTEALLRNLVAYETAVASGPLVFTRYIELMNGIVDTEEDTKVLRKKGVILNGLKSDAKVAVLWNDMSRSVRLTKVVFLDKVIEDVNVYYNKSWKVKAKRLVRIYVLGSWQFLVFVAAVLLLLLVSLQAFCSLFSCTHRGEKTKVN</sequence>
<evidence type="ECO:0000313" key="2">
    <source>
        <dbReference type="EMBL" id="PKU70649.1"/>
    </source>
</evidence>
<keyword evidence="1" id="KW-1133">Transmembrane helix</keyword>
<keyword evidence="3" id="KW-1185">Reference proteome</keyword>
<gene>
    <name evidence="2" type="ORF">MA16_Dca018726</name>
</gene>
<keyword evidence="1" id="KW-0472">Membrane</keyword>
<evidence type="ECO:0000313" key="3">
    <source>
        <dbReference type="Proteomes" id="UP000233837"/>
    </source>
</evidence>
<reference evidence="2 3" key="2">
    <citation type="journal article" date="2017" name="Nature">
        <title>The Apostasia genome and the evolution of orchids.</title>
        <authorList>
            <person name="Zhang G.Q."/>
            <person name="Liu K.W."/>
            <person name="Li Z."/>
            <person name="Lohaus R."/>
            <person name="Hsiao Y.Y."/>
            <person name="Niu S.C."/>
            <person name="Wang J.Y."/>
            <person name="Lin Y.C."/>
            <person name="Xu Q."/>
            <person name="Chen L.J."/>
            <person name="Yoshida K."/>
            <person name="Fujiwara S."/>
            <person name="Wang Z.W."/>
            <person name="Zhang Y.Q."/>
            <person name="Mitsuda N."/>
            <person name="Wang M."/>
            <person name="Liu G.H."/>
            <person name="Pecoraro L."/>
            <person name="Huang H.X."/>
            <person name="Xiao X.J."/>
            <person name="Lin M."/>
            <person name="Wu X.Y."/>
            <person name="Wu W.L."/>
            <person name="Chen Y.Y."/>
            <person name="Chang S.B."/>
            <person name="Sakamoto S."/>
            <person name="Ohme-Takagi M."/>
            <person name="Yagi M."/>
            <person name="Zeng S.J."/>
            <person name="Shen C.Y."/>
            <person name="Yeh C.M."/>
            <person name="Luo Y.B."/>
            <person name="Tsai W.C."/>
            <person name="Van de Peer Y."/>
            <person name="Liu Z.J."/>
        </authorList>
    </citation>
    <scope>NUCLEOTIDE SEQUENCE [LARGE SCALE GENOMIC DNA]</scope>
    <source>
        <tissue evidence="2">The whole plant</tissue>
    </source>
</reference>
<feature type="transmembrane region" description="Helical" evidence="1">
    <location>
        <begin position="481"/>
        <end position="504"/>
    </location>
</feature>
<name>A0A2I0W4R4_9ASPA</name>
<dbReference type="PANTHER" id="PTHR31170:SF25">
    <property type="entry name" value="BNAA09G04570D PROTEIN"/>
    <property type="match status" value="1"/>
</dbReference>
<keyword evidence="1" id="KW-0812">Transmembrane</keyword>
<dbReference type="OrthoDB" id="2356035at2759"/>
<protein>
    <submittedName>
        <fullName evidence="2">UPF0481 protein</fullName>
    </submittedName>
</protein>
<accession>A0A2I0W4R4</accession>
<organism evidence="2 3">
    <name type="scientific">Dendrobium catenatum</name>
    <dbReference type="NCBI Taxonomy" id="906689"/>
    <lineage>
        <taxon>Eukaryota</taxon>
        <taxon>Viridiplantae</taxon>
        <taxon>Streptophyta</taxon>
        <taxon>Embryophyta</taxon>
        <taxon>Tracheophyta</taxon>
        <taxon>Spermatophyta</taxon>
        <taxon>Magnoliopsida</taxon>
        <taxon>Liliopsida</taxon>
        <taxon>Asparagales</taxon>
        <taxon>Orchidaceae</taxon>
        <taxon>Epidendroideae</taxon>
        <taxon>Malaxideae</taxon>
        <taxon>Dendrobiinae</taxon>
        <taxon>Dendrobium</taxon>
    </lineage>
</organism>
<dbReference type="PANTHER" id="PTHR31170">
    <property type="entry name" value="BNAC04G53230D PROTEIN"/>
    <property type="match status" value="1"/>
</dbReference>